<proteinExistence type="predicted"/>
<evidence type="ECO:0000256" key="1">
    <source>
        <dbReference type="ARBA" id="ARBA00022884"/>
    </source>
</evidence>
<dbReference type="OrthoDB" id="1081531at2759"/>
<keyword evidence="1" id="KW-0694">RNA-binding</keyword>
<sequence>MEESAIKVIFVFLWGLKLLELNDSDAKTRSTRTKISVEGYDTRLREYTLKLALEKHFASCGKITTIYVPRDYKRGILKNVTFMWIKGDDAEEKALQLSGTDVGGWTALVKPAPWQKDIMDPWCPAMRSKYETQRVRVTGYDTWLPEIDIQIALCEHFSSCGEVTQVMVLPCGSGSIYLEGERCEDKALKLNGCNMGGMNLVVEPVKARPEDLKKRKGRPCTTTGYTGYMPLSVSIEVAEEKKKKIEMEVEMEMDEKKKKKKMKMELMKVGKELKKHMEKKMKIDMSKKKRMKINI</sequence>
<dbReference type="PANTHER" id="PTHR23236">
    <property type="entry name" value="EUKARYOTIC TRANSLATION INITIATION FACTOR 4B/4H"/>
    <property type="match status" value="1"/>
</dbReference>
<evidence type="ECO:0000313" key="3">
    <source>
        <dbReference type="EMBL" id="KAG7553975.1"/>
    </source>
</evidence>
<keyword evidence="4" id="KW-1185">Reference proteome</keyword>
<feature type="signal peptide" evidence="2">
    <location>
        <begin position="1"/>
        <end position="21"/>
    </location>
</feature>
<dbReference type="PANTHER" id="PTHR23236:SF103">
    <property type="entry name" value="RNA-BINDING (RRM_RBD_RNP MOTIFS) FAMILY PROTEIN"/>
    <property type="match status" value="1"/>
</dbReference>
<organism evidence="3 4">
    <name type="scientific">Arabidopsis suecica</name>
    <name type="common">Swedish thale-cress</name>
    <name type="synonym">Cardaminopsis suecica</name>
    <dbReference type="NCBI Taxonomy" id="45249"/>
    <lineage>
        <taxon>Eukaryota</taxon>
        <taxon>Viridiplantae</taxon>
        <taxon>Streptophyta</taxon>
        <taxon>Embryophyta</taxon>
        <taxon>Tracheophyta</taxon>
        <taxon>Spermatophyta</taxon>
        <taxon>Magnoliopsida</taxon>
        <taxon>eudicotyledons</taxon>
        <taxon>Gunneridae</taxon>
        <taxon>Pentapetalae</taxon>
        <taxon>rosids</taxon>
        <taxon>malvids</taxon>
        <taxon>Brassicales</taxon>
        <taxon>Brassicaceae</taxon>
        <taxon>Camelineae</taxon>
        <taxon>Arabidopsis</taxon>
    </lineage>
</organism>
<dbReference type="AlphaFoldDB" id="A0A8T1Z4H4"/>
<reference evidence="3 4" key="1">
    <citation type="submission" date="2020-12" db="EMBL/GenBank/DDBJ databases">
        <title>Concerted genomic and epigenomic changes stabilize Arabidopsis allopolyploids.</title>
        <authorList>
            <person name="Chen Z."/>
        </authorList>
    </citation>
    <scope>NUCLEOTIDE SEQUENCE [LARGE SCALE GENOMIC DNA]</scope>
    <source>
        <strain evidence="3">As9502</strain>
        <tissue evidence="3">Leaf</tissue>
    </source>
</reference>
<name>A0A8T1Z4H4_ARASU</name>
<dbReference type="EMBL" id="JAEFBJ010000011">
    <property type="protein sequence ID" value="KAG7553975.1"/>
    <property type="molecule type" value="Genomic_DNA"/>
</dbReference>
<protein>
    <submittedName>
        <fullName evidence="3">RNA-binding domain superfamily</fullName>
    </submittedName>
</protein>
<dbReference type="Pfam" id="PF14605">
    <property type="entry name" value="Nup35_RRM_2"/>
    <property type="match status" value="1"/>
</dbReference>
<dbReference type="Proteomes" id="UP000694251">
    <property type="component" value="Chromosome 11"/>
</dbReference>
<feature type="chain" id="PRO_5035883293" evidence="2">
    <location>
        <begin position="22"/>
        <end position="295"/>
    </location>
</feature>
<comment type="caution">
    <text evidence="3">The sequence shown here is derived from an EMBL/GenBank/DDBJ whole genome shotgun (WGS) entry which is preliminary data.</text>
</comment>
<dbReference type="GO" id="GO:0008143">
    <property type="term" value="F:poly(A) binding"/>
    <property type="evidence" value="ECO:0007669"/>
    <property type="project" value="TreeGrafter"/>
</dbReference>
<evidence type="ECO:0000256" key="2">
    <source>
        <dbReference type="SAM" id="SignalP"/>
    </source>
</evidence>
<accession>A0A8T1Z4H4</accession>
<gene>
    <name evidence="3" type="ORF">ISN44_As11g002660</name>
</gene>
<keyword evidence="2" id="KW-0732">Signal</keyword>
<evidence type="ECO:0000313" key="4">
    <source>
        <dbReference type="Proteomes" id="UP000694251"/>
    </source>
</evidence>